<accession>A0A5Q0NZV4</accession>
<keyword evidence="1" id="KW-0472">Membrane</keyword>
<organism evidence="2 5">
    <name type="scientific">Acinetobacter wanghuae</name>
    <dbReference type="NCBI Taxonomy" id="2662362"/>
    <lineage>
        <taxon>Bacteria</taxon>
        <taxon>Pseudomonadati</taxon>
        <taxon>Pseudomonadota</taxon>
        <taxon>Gammaproteobacteria</taxon>
        <taxon>Moraxellales</taxon>
        <taxon>Moraxellaceae</taxon>
        <taxon>Acinetobacter</taxon>
    </lineage>
</organism>
<dbReference type="InterPro" id="IPR045584">
    <property type="entry name" value="Pilin-like"/>
</dbReference>
<protein>
    <submittedName>
        <fullName evidence="2">Prepilin-type N-terminal cleavage/methylation domain-containing protein</fullName>
    </submittedName>
</protein>
<dbReference type="Proteomes" id="UP000327478">
    <property type="component" value="Chromosome"/>
</dbReference>
<dbReference type="EMBL" id="CP045650">
    <property type="protein sequence ID" value="QGA10407.1"/>
    <property type="molecule type" value="Genomic_DNA"/>
</dbReference>
<gene>
    <name evidence="3" type="ORF">GFH30_02890</name>
    <name evidence="2" type="ORF">GHJ48_12325</name>
</gene>
<sequence length="192" mass="20840">MDQKQRHHVVTAQDGFNMIKKRQHIMPQKGLTLIELMITISLITIVLFMGSSLTSAWIDQSQVNNATSSIQNAISQAKAIALRNKNNTTLNETAASVCLYPWQTSPPPSSPNPPAPKKVIKVIYGSCPISEPSEAIYSVILPDINVIQGATYLNCLDFNYIGVLTPSSTCSATANPTLTIGKNNETATIVIR</sequence>
<keyword evidence="1" id="KW-0812">Transmembrane</keyword>
<feature type="transmembrane region" description="Helical" evidence="1">
    <location>
        <begin position="30"/>
        <end position="58"/>
    </location>
</feature>
<dbReference type="Proteomes" id="UP000480556">
    <property type="component" value="Unassembled WGS sequence"/>
</dbReference>
<dbReference type="SUPFAM" id="SSF54523">
    <property type="entry name" value="Pili subunits"/>
    <property type="match status" value="1"/>
</dbReference>
<reference evidence="4 5" key="1">
    <citation type="submission" date="2019-10" db="EMBL/GenBank/DDBJ databases">
        <authorList>
            <person name="Dong K."/>
        </authorList>
    </citation>
    <scope>NUCLEOTIDE SEQUENCE [LARGE SCALE GENOMIC DNA]</scope>
    <source>
        <strain evidence="3">Dk386</strain>
        <strain evidence="4">dk386</strain>
        <strain evidence="5">dk771</strain>
        <strain evidence="2">Dk771</strain>
    </source>
</reference>
<name>A0A5Q0NZV4_9GAMM</name>
<dbReference type="NCBIfam" id="TIGR02532">
    <property type="entry name" value="IV_pilin_GFxxxE"/>
    <property type="match status" value="1"/>
</dbReference>
<evidence type="ECO:0000313" key="4">
    <source>
        <dbReference type="Proteomes" id="UP000327478"/>
    </source>
</evidence>
<dbReference type="Pfam" id="PF07963">
    <property type="entry name" value="N_methyl"/>
    <property type="match status" value="1"/>
</dbReference>
<evidence type="ECO:0000313" key="5">
    <source>
        <dbReference type="Proteomes" id="UP000480556"/>
    </source>
</evidence>
<dbReference type="Gene3D" id="3.30.700.10">
    <property type="entry name" value="Glycoprotein, Type 4 Pilin"/>
    <property type="match status" value="1"/>
</dbReference>
<evidence type="ECO:0000256" key="1">
    <source>
        <dbReference type="SAM" id="Phobius"/>
    </source>
</evidence>
<keyword evidence="1" id="KW-1133">Transmembrane helix</keyword>
<evidence type="ECO:0000313" key="3">
    <source>
        <dbReference type="EMBL" id="QGA10407.1"/>
    </source>
</evidence>
<dbReference type="InterPro" id="IPR012902">
    <property type="entry name" value="N_methyl_site"/>
</dbReference>
<dbReference type="AlphaFoldDB" id="A0A5Q0NZV4"/>
<dbReference type="EMBL" id="WITK01000025">
    <property type="protein sequence ID" value="MQW93167.1"/>
    <property type="molecule type" value="Genomic_DNA"/>
</dbReference>
<evidence type="ECO:0000313" key="2">
    <source>
        <dbReference type="EMBL" id="MQW93167.1"/>
    </source>
</evidence>
<keyword evidence="4" id="KW-1185">Reference proteome</keyword>
<proteinExistence type="predicted"/>